<sequence>MRKGGCSRLGGWNGRGRVEGGEGSEGGLDVSLVGFERRDGVDNTVKLGLEVVMVNISGGGTEVLIGDREM</sequence>
<proteinExistence type="predicted"/>
<evidence type="ECO:0000313" key="2">
    <source>
        <dbReference type="EMBL" id="CAB4274950.1"/>
    </source>
</evidence>
<reference evidence="2 3" key="1">
    <citation type="submission" date="2020-05" db="EMBL/GenBank/DDBJ databases">
        <authorList>
            <person name="Campoy J."/>
            <person name="Schneeberger K."/>
            <person name="Spophaly S."/>
        </authorList>
    </citation>
    <scope>NUCLEOTIDE SEQUENCE [LARGE SCALE GENOMIC DNA]</scope>
    <source>
        <strain evidence="2">PruArmRojPasFocal</strain>
    </source>
</reference>
<feature type="region of interest" description="Disordered" evidence="1">
    <location>
        <begin position="1"/>
        <end position="26"/>
    </location>
</feature>
<dbReference type="Proteomes" id="UP000507222">
    <property type="component" value="Unassembled WGS sequence"/>
</dbReference>
<evidence type="ECO:0000313" key="3">
    <source>
        <dbReference type="Proteomes" id="UP000507222"/>
    </source>
</evidence>
<protein>
    <submittedName>
        <fullName evidence="2">Uncharacterized protein</fullName>
    </submittedName>
</protein>
<dbReference type="EMBL" id="CAEKDK010000003">
    <property type="protein sequence ID" value="CAB4274950.1"/>
    <property type="molecule type" value="Genomic_DNA"/>
</dbReference>
<accession>A0A6J5UEP5</accession>
<organism evidence="2 3">
    <name type="scientific">Prunus armeniaca</name>
    <name type="common">Apricot</name>
    <name type="synonym">Armeniaca vulgaris</name>
    <dbReference type="NCBI Taxonomy" id="36596"/>
    <lineage>
        <taxon>Eukaryota</taxon>
        <taxon>Viridiplantae</taxon>
        <taxon>Streptophyta</taxon>
        <taxon>Embryophyta</taxon>
        <taxon>Tracheophyta</taxon>
        <taxon>Spermatophyta</taxon>
        <taxon>Magnoliopsida</taxon>
        <taxon>eudicotyledons</taxon>
        <taxon>Gunneridae</taxon>
        <taxon>Pentapetalae</taxon>
        <taxon>rosids</taxon>
        <taxon>fabids</taxon>
        <taxon>Rosales</taxon>
        <taxon>Rosaceae</taxon>
        <taxon>Amygdaloideae</taxon>
        <taxon>Amygdaleae</taxon>
        <taxon>Prunus</taxon>
    </lineage>
</organism>
<gene>
    <name evidence="2" type="ORF">CURHAP_LOCUS23688</name>
</gene>
<evidence type="ECO:0000256" key="1">
    <source>
        <dbReference type="SAM" id="MobiDB-lite"/>
    </source>
</evidence>
<dbReference type="AlphaFoldDB" id="A0A6J5UEP5"/>
<name>A0A6J5UEP5_PRUAR</name>